<name>A0A173T6N9_EUBRA</name>
<evidence type="ECO:0000313" key="1">
    <source>
        <dbReference type="EMBL" id="CUM98291.1"/>
    </source>
</evidence>
<protein>
    <submittedName>
        <fullName evidence="1">Uncharacterized protein</fullName>
    </submittedName>
</protein>
<proteinExistence type="predicted"/>
<sequence length="66" mass="7421">MTEDGKVRFTFDESQIEYAHDTLSGQFIHADDIQNNEKNAGAAARSDEYKAKVQRYAEAITAVKPE</sequence>
<dbReference type="STRING" id="39490.ERS852448_01350"/>
<organism evidence="1 2">
    <name type="scientific">Eubacterium ramulus</name>
    <dbReference type="NCBI Taxonomy" id="39490"/>
    <lineage>
        <taxon>Bacteria</taxon>
        <taxon>Bacillati</taxon>
        <taxon>Bacillota</taxon>
        <taxon>Clostridia</taxon>
        <taxon>Eubacteriales</taxon>
        <taxon>Eubacteriaceae</taxon>
        <taxon>Eubacterium</taxon>
    </lineage>
</organism>
<gene>
    <name evidence="1" type="ORF">ERS852448_01350</name>
</gene>
<dbReference type="AlphaFoldDB" id="A0A173T6N9"/>
<reference evidence="1 2" key="1">
    <citation type="submission" date="2015-09" db="EMBL/GenBank/DDBJ databases">
        <authorList>
            <consortium name="Pathogen Informatics"/>
        </authorList>
    </citation>
    <scope>NUCLEOTIDE SEQUENCE [LARGE SCALE GENOMIC DNA]</scope>
    <source>
        <strain evidence="1 2">2789STDY5608891</strain>
    </source>
</reference>
<dbReference type="GeneID" id="97390698"/>
<dbReference type="RefSeq" id="WP_055290123.1">
    <property type="nucleotide sequence ID" value="NZ_CP173382.1"/>
</dbReference>
<accession>A0A173T6N9</accession>
<evidence type="ECO:0000313" key="2">
    <source>
        <dbReference type="Proteomes" id="UP000095492"/>
    </source>
</evidence>
<dbReference type="Proteomes" id="UP000095492">
    <property type="component" value="Unassembled WGS sequence"/>
</dbReference>
<dbReference type="EMBL" id="CYYA01000007">
    <property type="protein sequence ID" value="CUM98291.1"/>
    <property type="molecule type" value="Genomic_DNA"/>
</dbReference>